<protein>
    <submittedName>
        <fullName evidence="1">Uncharacterized protein</fullName>
    </submittedName>
</protein>
<dbReference type="AlphaFoldDB" id="A0A0F9JR65"/>
<name>A0A0F9JR65_9ZZZZ</name>
<sequence>MVKKLTKKAKNQARVFAVPAEESSSGKHEVIFAADGDLNKGKVMRFSDWQRAEGFAHRKGAELGAKTIVHSYRLNPSYTTNYANKPVTRKRVTRALKNTRRITPKTPRLRK</sequence>
<reference evidence="1" key="1">
    <citation type="journal article" date="2015" name="Nature">
        <title>Complex archaea that bridge the gap between prokaryotes and eukaryotes.</title>
        <authorList>
            <person name="Spang A."/>
            <person name="Saw J.H."/>
            <person name="Jorgensen S.L."/>
            <person name="Zaremba-Niedzwiedzka K."/>
            <person name="Martijn J."/>
            <person name="Lind A.E."/>
            <person name="van Eijk R."/>
            <person name="Schleper C."/>
            <person name="Guy L."/>
            <person name="Ettema T.J."/>
        </authorList>
    </citation>
    <scope>NUCLEOTIDE SEQUENCE</scope>
</reference>
<proteinExistence type="predicted"/>
<organism evidence="1">
    <name type="scientific">marine sediment metagenome</name>
    <dbReference type="NCBI Taxonomy" id="412755"/>
    <lineage>
        <taxon>unclassified sequences</taxon>
        <taxon>metagenomes</taxon>
        <taxon>ecological metagenomes</taxon>
    </lineage>
</organism>
<accession>A0A0F9JR65</accession>
<comment type="caution">
    <text evidence="1">The sequence shown here is derived from an EMBL/GenBank/DDBJ whole genome shotgun (WGS) entry which is preliminary data.</text>
</comment>
<evidence type="ECO:0000313" key="1">
    <source>
        <dbReference type="EMBL" id="KKM64911.1"/>
    </source>
</evidence>
<dbReference type="EMBL" id="LAZR01010814">
    <property type="protein sequence ID" value="KKM64911.1"/>
    <property type="molecule type" value="Genomic_DNA"/>
</dbReference>
<gene>
    <name evidence="1" type="ORF">LCGC14_1496550</name>
</gene>